<dbReference type="Proteomes" id="UP001500974">
    <property type="component" value="Unassembled WGS sequence"/>
</dbReference>
<protein>
    <submittedName>
        <fullName evidence="2">MarR family transcriptional regulator</fullName>
    </submittedName>
</protein>
<dbReference type="RefSeq" id="WP_346027948.1">
    <property type="nucleotide sequence ID" value="NZ_BAAAON010000001.1"/>
</dbReference>
<dbReference type="SUPFAM" id="SSF46785">
    <property type="entry name" value="Winged helix' DNA-binding domain"/>
    <property type="match status" value="1"/>
</dbReference>
<proteinExistence type="predicted"/>
<organism evidence="2 3">
    <name type="scientific">Arthrobacter parietis</name>
    <dbReference type="NCBI Taxonomy" id="271434"/>
    <lineage>
        <taxon>Bacteria</taxon>
        <taxon>Bacillati</taxon>
        <taxon>Actinomycetota</taxon>
        <taxon>Actinomycetes</taxon>
        <taxon>Micrococcales</taxon>
        <taxon>Micrococcaceae</taxon>
        <taxon>Arthrobacter</taxon>
    </lineage>
</organism>
<feature type="region of interest" description="Disordered" evidence="1">
    <location>
        <begin position="1"/>
        <end position="30"/>
    </location>
</feature>
<comment type="caution">
    <text evidence="2">The sequence shown here is derived from an EMBL/GenBank/DDBJ whole genome shotgun (WGS) entry which is preliminary data.</text>
</comment>
<name>A0ABP5MPY4_9MICC</name>
<dbReference type="InterPro" id="IPR036388">
    <property type="entry name" value="WH-like_DNA-bd_sf"/>
</dbReference>
<accession>A0ABP5MPY4</accession>
<gene>
    <name evidence="2" type="ORF">GCM10009784_15030</name>
</gene>
<reference evidence="3" key="1">
    <citation type="journal article" date="2019" name="Int. J. Syst. Evol. Microbiol.">
        <title>The Global Catalogue of Microorganisms (GCM) 10K type strain sequencing project: providing services to taxonomists for standard genome sequencing and annotation.</title>
        <authorList>
            <consortium name="The Broad Institute Genomics Platform"/>
            <consortium name="The Broad Institute Genome Sequencing Center for Infectious Disease"/>
            <person name="Wu L."/>
            <person name="Ma J."/>
        </authorList>
    </citation>
    <scope>NUCLEOTIDE SEQUENCE [LARGE SCALE GENOMIC DNA]</scope>
    <source>
        <strain evidence="3">JCM 14917</strain>
    </source>
</reference>
<keyword evidence="3" id="KW-1185">Reference proteome</keyword>
<dbReference type="Gene3D" id="1.10.10.10">
    <property type="entry name" value="Winged helix-like DNA-binding domain superfamily/Winged helix DNA-binding domain"/>
    <property type="match status" value="1"/>
</dbReference>
<dbReference type="InterPro" id="IPR036390">
    <property type="entry name" value="WH_DNA-bd_sf"/>
</dbReference>
<dbReference type="Pfam" id="PF13412">
    <property type="entry name" value="HTH_24"/>
    <property type="match status" value="1"/>
</dbReference>
<feature type="compositionally biased region" description="Polar residues" evidence="1">
    <location>
        <begin position="1"/>
        <end position="10"/>
    </location>
</feature>
<evidence type="ECO:0000256" key="1">
    <source>
        <dbReference type="SAM" id="MobiDB-lite"/>
    </source>
</evidence>
<evidence type="ECO:0000313" key="3">
    <source>
        <dbReference type="Proteomes" id="UP001500974"/>
    </source>
</evidence>
<dbReference type="EMBL" id="BAAAON010000001">
    <property type="protein sequence ID" value="GAA2174881.1"/>
    <property type="molecule type" value="Genomic_DNA"/>
</dbReference>
<evidence type="ECO:0000313" key="2">
    <source>
        <dbReference type="EMBL" id="GAA2174881.1"/>
    </source>
</evidence>
<sequence length="127" mass="13970">MSHTSSTNPAAESPAHETASQGVGPAHRPPWTFLTNHGHVLITVASNPDMLVQDIAQTVGITPRGTLHILADLEEGGYIHRIKSGRRTHYTVEKHQHFLHPSIAHQEIGELLNFLAPIDGHFRKESP</sequence>